<dbReference type="Proteomes" id="UP001215151">
    <property type="component" value="Unassembled WGS sequence"/>
</dbReference>
<sequence>MSANSTTNSIFDVVAEYQRSLPTSLEKGEDIKSIGEHFVNTLRKPEIKDQVIEDVQDMKSTAEDIIGTFVTIGVDFAELDGAKVFDSDGNPLQLSEQWHEYHRRFNEVMEKNFDNASRAASFMQQYSNAILADIDQLTYYELSFELKAFFEKLEHNAAGALQAKDESTKLVDDIHRFVQIVGAARASMGACLDDEVGAKGEAKIQERNRDNSETKAEVQLYKKHQEILAATKQATANIVRLTAKFDAISGIWQLFRSDVIQLQKEITLATDPDMPVTKQLVQRMAISREVYMRLATLLDMYAKCRAD</sequence>
<organism evidence="1 2">
    <name type="scientific">Trametes cubensis</name>
    <dbReference type="NCBI Taxonomy" id="1111947"/>
    <lineage>
        <taxon>Eukaryota</taxon>
        <taxon>Fungi</taxon>
        <taxon>Dikarya</taxon>
        <taxon>Basidiomycota</taxon>
        <taxon>Agaricomycotina</taxon>
        <taxon>Agaricomycetes</taxon>
        <taxon>Polyporales</taxon>
        <taxon>Polyporaceae</taxon>
        <taxon>Trametes</taxon>
    </lineage>
</organism>
<keyword evidence="2" id="KW-1185">Reference proteome</keyword>
<comment type="caution">
    <text evidence="1">The sequence shown here is derived from an EMBL/GenBank/DDBJ whole genome shotgun (WGS) entry which is preliminary data.</text>
</comment>
<gene>
    <name evidence="1" type="ORF">ONZ51_g4725</name>
</gene>
<protein>
    <submittedName>
        <fullName evidence="1">Uncharacterized protein</fullName>
    </submittedName>
</protein>
<evidence type="ECO:0000313" key="2">
    <source>
        <dbReference type="Proteomes" id="UP001215151"/>
    </source>
</evidence>
<proteinExistence type="predicted"/>
<accession>A0AAD7XBS1</accession>
<dbReference type="AlphaFoldDB" id="A0AAD7XBS1"/>
<reference evidence="1" key="1">
    <citation type="submission" date="2022-11" db="EMBL/GenBank/DDBJ databases">
        <title>Genome Sequence of Cubamyces cubensis.</title>
        <authorList>
            <person name="Buettner E."/>
        </authorList>
    </citation>
    <scope>NUCLEOTIDE SEQUENCE</scope>
    <source>
        <strain evidence="1">MPL-01</strain>
    </source>
</reference>
<evidence type="ECO:0000313" key="1">
    <source>
        <dbReference type="EMBL" id="KAJ8483417.1"/>
    </source>
</evidence>
<name>A0AAD7XBS1_9APHY</name>
<dbReference type="EMBL" id="JAPEVG010000094">
    <property type="protein sequence ID" value="KAJ8483417.1"/>
    <property type="molecule type" value="Genomic_DNA"/>
</dbReference>